<feature type="region of interest" description="Disordered" evidence="5">
    <location>
        <begin position="526"/>
        <end position="551"/>
    </location>
</feature>
<protein>
    <submittedName>
        <fullName evidence="8">MFS general substrate transporter</fullName>
    </submittedName>
</protein>
<feature type="compositionally biased region" description="Low complexity" evidence="5">
    <location>
        <begin position="541"/>
        <end position="551"/>
    </location>
</feature>
<feature type="transmembrane region" description="Helical" evidence="6">
    <location>
        <begin position="255"/>
        <end position="277"/>
    </location>
</feature>
<feature type="transmembrane region" description="Helical" evidence="6">
    <location>
        <begin position="365"/>
        <end position="386"/>
    </location>
</feature>
<feature type="transmembrane region" description="Helical" evidence="6">
    <location>
        <begin position="298"/>
        <end position="318"/>
    </location>
</feature>
<evidence type="ECO:0000313" key="8">
    <source>
        <dbReference type="EMBL" id="KAF2437710.1"/>
    </source>
</evidence>
<dbReference type="InterPro" id="IPR011701">
    <property type="entry name" value="MFS"/>
</dbReference>
<dbReference type="OrthoDB" id="10021397at2759"/>
<organism evidence="8 9">
    <name type="scientific">Karstenula rhodostoma CBS 690.94</name>
    <dbReference type="NCBI Taxonomy" id="1392251"/>
    <lineage>
        <taxon>Eukaryota</taxon>
        <taxon>Fungi</taxon>
        <taxon>Dikarya</taxon>
        <taxon>Ascomycota</taxon>
        <taxon>Pezizomycotina</taxon>
        <taxon>Dothideomycetes</taxon>
        <taxon>Pleosporomycetidae</taxon>
        <taxon>Pleosporales</taxon>
        <taxon>Massarineae</taxon>
        <taxon>Didymosphaeriaceae</taxon>
        <taxon>Karstenula</taxon>
    </lineage>
</organism>
<feature type="transmembrane region" description="Helical" evidence="6">
    <location>
        <begin position="191"/>
        <end position="209"/>
    </location>
</feature>
<evidence type="ECO:0000256" key="1">
    <source>
        <dbReference type="ARBA" id="ARBA00004141"/>
    </source>
</evidence>
<feature type="transmembrane region" description="Helical" evidence="6">
    <location>
        <begin position="392"/>
        <end position="413"/>
    </location>
</feature>
<evidence type="ECO:0000313" key="9">
    <source>
        <dbReference type="Proteomes" id="UP000799764"/>
    </source>
</evidence>
<sequence length="551" mass="58012">MWSPQEHQAADSASTMNTGIKEDLTVDLAAGKGEEHAVDSGGINAADEVKGLKLALIIFGLCFSNILTGLDFTLIATAIPVITSDFDSLGDIYMFFPKKFVYIAYIGMFEIGSLVCALAPNSDALIVGRAISGLGASGIFAGSLIIVATIAPLHKRPLLTGLTNGTFGASQIIGPLIGGAFAQNVTWRWCFWINLPAGGVSIALILLFLHVQKNPTEMGALKTKIKNLDLLGFTIFAGAILMLLLALQWGGVTHAWSSSVIIGLLVGFGVVFAIFVASQWWMADSALMPPKLFTFRTVVLAFGACLLGPGGVATIIYYLPIWFQAVQGATPINSGVRYLPSVISDVLTSIVGGGIVMTVGWYNPFYIFGVGILAIGSGLLSTLTPTTSAGKWIGYQILTGCGYSFMVTMPHIALQATLPPDLIPIASTTLLFAMTASCSIFLAGGQAIFQTALTRNLRRVVSAEEAARLIAVGAADVHREVQPIDRDAVIEVYNKAITNVFYLAAGSAAVAFVFVCGIRWKNIKAKPQSQNAEAKAEAGAEENSSSGAASG</sequence>
<keyword evidence="3 6" id="KW-1133">Transmembrane helix</keyword>
<feature type="transmembrane region" description="Helical" evidence="6">
    <location>
        <begin position="102"/>
        <end position="119"/>
    </location>
</feature>
<evidence type="ECO:0000256" key="4">
    <source>
        <dbReference type="ARBA" id="ARBA00023136"/>
    </source>
</evidence>
<name>A0A9P4P3M6_9PLEO</name>
<dbReference type="PANTHER" id="PTHR23501">
    <property type="entry name" value="MAJOR FACILITATOR SUPERFAMILY"/>
    <property type="match status" value="1"/>
</dbReference>
<dbReference type="PROSITE" id="PS50850">
    <property type="entry name" value="MFS"/>
    <property type="match status" value="1"/>
</dbReference>
<dbReference type="Proteomes" id="UP000799764">
    <property type="component" value="Unassembled WGS sequence"/>
</dbReference>
<dbReference type="PANTHER" id="PTHR23501:SF198">
    <property type="entry name" value="AZOLE RESISTANCE PROTEIN 1-RELATED"/>
    <property type="match status" value="1"/>
</dbReference>
<proteinExistence type="predicted"/>
<feature type="transmembrane region" description="Helical" evidence="6">
    <location>
        <begin position="230"/>
        <end position="249"/>
    </location>
</feature>
<dbReference type="Gene3D" id="1.20.1250.20">
    <property type="entry name" value="MFS general substrate transporter like domains"/>
    <property type="match status" value="1"/>
</dbReference>
<evidence type="ECO:0000256" key="3">
    <source>
        <dbReference type="ARBA" id="ARBA00022989"/>
    </source>
</evidence>
<keyword evidence="4 6" id="KW-0472">Membrane</keyword>
<gene>
    <name evidence="8" type="ORF">P171DRAFT_459130</name>
</gene>
<feature type="transmembrane region" description="Helical" evidence="6">
    <location>
        <begin position="338"/>
        <end position="358"/>
    </location>
</feature>
<feature type="transmembrane region" description="Helical" evidence="6">
    <location>
        <begin position="425"/>
        <end position="449"/>
    </location>
</feature>
<reference evidence="8" key="1">
    <citation type="journal article" date="2020" name="Stud. Mycol.">
        <title>101 Dothideomycetes genomes: a test case for predicting lifestyles and emergence of pathogens.</title>
        <authorList>
            <person name="Haridas S."/>
            <person name="Albert R."/>
            <person name="Binder M."/>
            <person name="Bloem J."/>
            <person name="Labutti K."/>
            <person name="Salamov A."/>
            <person name="Andreopoulos B."/>
            <person name="Baker S."/>
            <person name="Barry K."/>
            <person name="Bills G."/>
            <person name="Bluhm B."/>
            <person name="Cannon C."/>
            <person name="Castanera R."/>
            <person name="Culley D."/>
            <person name="Daum C."/>
            <person name="Ezra D."/>
            <person name="Gonzalez J."/>
            <person name="Henrissat B."/>
            <person name="Kuo A."/>
            <person name="Liang C."/>
            <person name="Lipzen A."/>
            <person name="Lutzoni F."/>
            <person name="Magnuson J."/>
            <person name="Mondo S."/>
            <person name="Nolan M."/>
            <person name="Ohm R."/>
            <person name="Pangilinan J."/>
            <person name="Park H.-J."/>
            <person name="Ramirez L."/>
            <person name="Alfaro M."/>
            <person name="Sun H."/>
            <person name="Tritt A."/>
            <person name="Yoshinaga Y."/>
            <person name="Zwiers L.-H."/>
            <person name="Turgeon B."/>
            <person name="Goodwin S."/>
            <person name="Spatafora J."/>
            <person name="Crous P."/>
            <person name="Grigoriev I."/>
        </authorList>
    </citation>
    <scope>NUCLEOTIDE SEQUENCE</scope>
    <source>
        <strain evidence="8">CBS 690.94</strain>
    </source>
</reference>
<evidence type="ECO:0000256" key="5">
    <source>
        <dbReference type="SAM" id="MobiDB-lite"/>
    </source>
</evidence>
<dbReference type="InterPro" id="IPR036259">
    <property type="entry name" value="MFS_trans_sf"/>
</dbReference>
<evidence type="ECO:0000256" key="6">
    <source>
        <dbReference type="SAM" id="Phobius"/>
    </source>
</evidence>
<dbReference type="AlphaFoldDB" id="A0A9P4P3M6"/>
<feature type="domain" description="Major facilitator superfamily (MFS) profile" evidence="7">
    <location>
        <begin position="25"/>
        <end position="523"/>
    </location>
</feature>
<accession>A0A9P4P3M6</accession>
<keyword evidence="2 6" id="KW-0812">Transmembrane</keyword>
<dbReference type="InterPro" id="IPR020846">
    <property type="entry name" value="MFS_dom"/>
</dbReference>
<dbReference type="SUPFAM" id="SSF103473">
    <property type="entry name" value="MFS general substrate transporter"/>
    <property type="match status" value="1"/>
</dbReference>
<dbReference type="CDD" id="cd17502">
    <property type="entry name" value="MFS_Azr1_MDR_like"/>
    <property type="match status" value="1"/>
</dbReference>
<feature type="transmembrane region" description="Helical" evidence="6">
    <location>
        <begin position="54"/>
        <end position="82"/>
    </location>
</feature>
<dbReference type="EMBL" id="MU001515">
    <property type="protein sequence ID" value="KAF2437710.1"/>
    <property type="molecule type" value="Genomic_DNA"/>
</dbReference>
<dbReference type="Pfam" id="PF07690">
    <property type="entry name" value="MFS_1"/>
    <property type="match status" value="1"/>
</dbReference>
<feature type="transmembrane region" description="Helical" evidence="6">
    <location>
        <begin position="500"/>
        <end position="520"/>
    </location>
</feature>
<feature type="transmembrane region" description="Helical" evidence="6">
    <location>
        <begin position="131"/>
        <end position="153"/>
    </location>
</feature>
<keyword evidence="9" id="KW-1185">Reference proteome</keyword>
<comment type="subcellular location">
    <subcellularLocation>
        <location evidence="1">Membrane</location>
        <topology evidence="1">Multi-pass membrane protein</topology>
    </subcellularLocation>
</comment>
<dbReference type="GO" id="GO:0022857">
    <property type="term" value="F:transmembrane transporter activity"/>
    <property type="evidence" value="ECO:0007669"/>
    <property type="project" value="InterPro"/>
</dbReference>
<comment type="caution">
    <text evidence="8">The sequence shown here is derived from an EMBL/GenBank/DDBJ whole genome shotgun (WGS) entry which is preliminary data.</text>
</comment>
<evidence type="ECO:0000259" key="7">
    <source>
        <dbReference type="PROSITE" id="PS50850"/>
    </source>
</evidence>
<dbReference type="GO" id="GO:0005886">
    <property type="term" value="C:plasma membrane"/>
    <property type="evidence" value="ECO:0007669"/>
    <property type="project" value="TreeGrafter"/>
</dbReference>
<evidence type="ECO:0000256" key="2">
    <source>
        <dbReference type="ARBA" id="ARBA00022692"/>
    </source>
</evidence>